<reference evidence="3 4" key="1">
    <citation type="submission" date="2024-05" db="EMBL/GenBank/DDBJ databases">
        <authorList>
            <person name="Wallberg A."/>
        </authorList>
    </citation>
    <scope>NUCLEOTIDE SEQUENCE [LARGE SCALE GENOMIC DNA]</scope>
</reference>
<dbReference type="InterPro" id="IPR001753">
    <property type="entry name" value="Enoyl-CoA_hydra/iso"/>
</dbReference>
<dbReference type="GO" id="GO:0003824">
    <property type="term" value="F:catalytic activity"/>
    <property type="evidence" value="ECO:0007669"/>
    <property type="project" value="InterPro"/>
</dbReference>
<keyword evidence="4" id="KW-1185">Reference proteome</keyword>
<protein>
    <recommendedName>
        <fullName evidence="5">Enoyl-CoA hydratase</fullName>
    </recommendedName>
</protein>
<organism evidence="3 4">
    <name type="scientific">Meganyctiphanes norvegica</name>
    <name type="common">Northern krill</name>
    <name type="synonym">Thysanopoda norvegica</name>
    <dbReference type="NCBI Taxonomy" id="48144"/>
    <lineage>
        <taxon>Eukaryota</taxon>
        <taxon>Metazoa</taxon>
        <taxon>Ecdysozoa</taxon>
        <taxon>Arthropoda</taxon>
        <taxon>Crustacea</taxon>
        <taxon>Multicrustacea</taxon>
        <taxon>Malacostraca</taxon>
        <taxon>Eumalacostraca</taxon>
        <taxon>Eucarida</taxon>
        <taxon>Euphausiacea</taxon>
        <taxon>Euphausiidae</taxon>
        <taxon>Meganyctiphanes</taxon>
    </lineage>
</organism>
<comment type="caution">
    <text evidence="3">The sequence shown here is derived from an EMBL/GenBank/DDBJ whole genome shotgun (WGS) entry which is preliminary data.</text>
</comment>
<dbReference type="Gene3D" id="3.90.226.10">
    <property type="entry name" value="2-enoyl-CoA Hydratase, Chain A, domain 1"/>
    <property type="match status" value="1"/>
</dbReference>
<accession>A0AAV2PNW4</accession>
<dbReference type="InterPro" id="IPR018376">
    <property type="entry name" value="Enoyl-CoA_hyd/isom_CS"/>
</dbReference>
<evidence type="ECO:0000313" key="4">
    <source>
        <dbReference type="Proteomes" id="UP001497623"/>
    </source>
</evidence>
<name>A0AAV2PNW4_MEGNR</name>
<dbReference type="PANTHER" id="PTHR11941">
    <property type="entry name" value="ENOYL-COA HYDRATASE-RELATED"/>
    <property type="match status" value="1"/>
</dbReference>
<dbReference type="Pfam" id="PF00378">
    <property type="entry name" value="ECH_1"/>
    <property type="match status" value="1"/>
</dbReference>
<proteinExistence type="inferred from homology"/>
<evidence type="ECO:0000313" key="3">
    <source>
        <dbReference type="EMBL" id="CAL4060407.1"/>
    </source>
</evidence>
<evidence type="ECO:0000256" key="2">
    <source>
        <dbReference type="RuleBase" id="RU003707"/>
    </source>
</evidence>
<gene>
    <name evidence="3" type="ORF">MNOR_LOCUS1335</name>
</gene>
<evidence type="ECO:0000256" key="1">
    <source>
        <dbReference type="ARBA" id="ARBA00005254"/>
    </source>
</evidence>
<dbReference type="PROSITE" id="PS00166">
    <property type="entry name" value="ENOYL_COA_HYDRATASE"/>
    <property type="match status" value="1"/>
</dbReference>
<comment type="similarity">
    <text evidence="1 2">Belongs to the enoyl-CoA hydratase/isomerase family.</text>
</comment>
<dbReference type="InterPro" id="IPR029045">
    <property type="entry name" value="ClpP/crotonase-like_dom_sf"/>
</dbReference>
<dbReference type="FunFam" id="3.90.226.10:FF:000019">
    <property type="entry name" value="Enoyl-CoA hydratase, mitochondrial"/>
    <property type="match status" value="1"/>
</dbReference>
<dbReference type="GO" id="GO:0005739">
    <property type="term" value="C:mitochondrion"/>
    <property type="evidence" value="ECO:0007669"/>
    <property type="project" value="TreeGrafter"/>
</dbReference>
<sequence>MATAIRRTTSILTAARRLQVIGRLAAQPTRGVATDGGGYQHILVDHRGEAGNVGLITLNRPKALNALCNDLMLEVGDALDKFEVDKAVGAVVLTGSERAFAAGADIKEMQFNEFGKCFGGNFLAHWDRLSRNVKPTIAAVNGFALGGGCEVAMMCDIILAGEKAKFGQPEIAIGTIPGAGGTQRLTHAIGKSRSMQMCLTGEMITAQQASEWGLVSSVHPPAELLDAAIKLGEKIASHSKLIVGIAKESVNNAFQTFLVFEIKFQNKLFRVT</sequence>
<dbReference type="CDD" id="cd06558">
    <property type="entry name" value="crotonase-like"/>
    <property type="match status" value="1"/>
</dbReference>
<evidence type="ECO:0008006" key="5">
    <source>
        <dbReference type="Google" id="ProtNLM"/>
    </source>
</evidence>
<feature type="non-terminal residue" evidence="3">
    <location>
        <position position="272"/>
    </location>
</feature>
<dbReference type="AlphaFoldDB" id="A0AAV2PNW4"/>
<dbReference type="Proteomes" id="UP001497623">
    <property type="component" value="Unassembled WGS sequence"/>
</dbReference>
<dbReference type="PANTHER" id="PTHR11941:SF54">
    <property type="entry name" value="ENOYL-COA HYDRATASE, MITOCHONDRIAL"/>
    <property type="match status" value="1"/>
</dbReference>
<dbReference type="SUPFAM" id="SSF52096">
    <property type="entry name" value="ClpP/crotonase"/>
    <property type="match status" value="1"/>
</dbReference>
<dbReference type="GO" id="GO:0006635">
    <property type="term" value="P:fatty acid beta-oxidation"/>
    <property type="evidence" value="ECO:0007669"/>
    <property type="project" value="TreeGrafter"/>
</dbReference>
<dbReference type="EMBL" id="CAXKWB010000354">
    <property type="protein sequence ID" value="CAL4060407.1"/>
    <property type="molecule type" value="Genomic_DNA"/>
</dbReference>